<gene>
    <name evidence="1" type="ORF">MAY91_17340</name>
</gene>
<protein>
    <submittedName>
        <fullName evidence="1">Type III secretion system protein</fullName>
    </submittedName>
</protein>
<proteinExistence type="predicted"/>
<name>A0ABY8GFZ7_EDWIC</name>
<keyword evidence="2" id="KW-1185">Reference proteome</keyword>
<dbReference type="Gene3D" id="3.80.10.10">
    <property type="entry name" value="Ribonuclease Inhibitor"/>
    <property type="match status" value="1"/>
</dbReference>
<organism evidence="1 2">
    <name type="scientific">Edwardsiella ictaluri</name>
    <dbReference type="NCBI Taxonomy" id="67780"/>
    <lineage>
        <taxon>Bacteria</taxon>
        <taxon>Pseudomonadati</taxon>
        <taxon>Pseudomonadota</taxon>
        <taxon>Gammaproteobacteria</taxon>
        <taxon>Enterobacterales</taxon>
        <taxon>Hafniaceae</taxon>
        <taxon>Edwardsiella</taxon>
    </lineage>
</organism>
<dbReference type="InterPro" id="IPR032675">
    <property type="entry name" value="LRR_dom_sf"/>
</dbReference>
<evidence type="ECO:0000313" key="1">
    <source>
        <dbReference type="EMBL" id="WFN96449.1"/>
    </source>
</evidence>
<accession>A0ABY8GFZ7</accession>
<dbReference type="SUPFAM" id="SSF52047">
    <property type="entry name" value="RNI-like"/>
    <property type="match status" value="1"/>
</dbReference>
<dbReference type="EMBL" id="CP092014">
    <property type="protein sequence ID" value="WFN96449.1"/>
    <property type="molecule type" value="Genomic_DNA"/>
</dbReference>
<evidence type="ECO:0000313" key="2">
    <source>
        <dbReference type="Proteomes" id="UP001222680"/>
    </source>
</evidence>
<dbReference type="Proteomes" id="UP001222680">
    <property type="component" value="Chromosome"/>
</dbReference>
<sequence>MPENLKVLSISGNKSIKLEHFPGGLESLTVDMRPYEDGSFPVLPYHLSSFSAVNGTVVPPLPPLLSSLSLEYFLEMSCDKLPDGLKKLYLHDCPFSPLMEMLPDDLKELNLKNLNAAPDTVIDSLLPKGLNDLTLFFCKDINPPTKLPAGLSSISLLTPKDNPISWGIQPHDLPKDIDICINGYVKINPEVLTREDITFSHLPHGEASAFQSGDVVYGIGKHRLRAIELITSVYDSSKKDIVIQNTLTDAVWSGLNGRVLSEDKVIAQELNDAQRGLSFKDFLLRHQKYDITDSKFSSLSSKELWMKTSKAGLEFQTRVRDRPVIFLADGLVDAIDDIATKQGEYGNAITAHELRWIYRNRHDEQVKQNVKFFLNGKAISHEDVFSMPGWEKYIPKM</sequence>
<reference evidence="1 2" key="1">
    <citation type="submission" date="2022-02" db="EMBL/GenBank/DDBJ databases">
        <title>Phenotypic, genotypic and serological characterization of Edwardsiella ictaluri from catfish and ornamental fish species.</title>
        <authorList>
            <person name="Rose D."/>
            <person name="Tekedar H.C."/>
            <person name="Waldbieser G.C."/>
            <person name="Aarattuthodi S."/>
            <person name="Griffin M.J."/>
        </authorList>
    </citation>
    <scope>NUCLEOTIDE SEQUENCE [LARGE SCALE GENOMIC DNA]</scope>
    <source>
        <strain evidence="1 2">13 TAL-140 K3</strain>
    </source>
</reference>